<proteinExistence type="inferred from homology"/>
<feature type="modified residue" description="N6-(pyridoxal phosphate)lysine" evidence="6">
    <location>
        <position position="313"/>
    </location>
</feature>
<dbReference type="SUPFAM" id="SSF53383">
    <property type="entry name" value="PLP-dependent transferases"/>
    <property type="match status" value="1"/>
</dbReference>
<comment type="similarity">
    <text evidence="2 7">Belongs to the group II decarboxylase family.</text>
</comment>
<dbReference type="InterPro" id="IPR015421">
    <property type="entry name" value="PyrdxlP-dep_Trfase_major"/>
</dbReference>
<comment type="caution">
    <text evidence="8">The sequence shown here is derived from an EMBL/GenBank/DDBJ whole genome shotgun (WGS) entry which is preliminary data.</text>
</comment>
<dbReference type="Gene3D" id="3.90.1150.10">
    <property type="entry name" value="Aspartate Aminotransferase, domain 1"/>
    <property type="match status" value="1"/>
</dbReference>
<dbReference type="GO" id="GO:0030170">
    <property type="term" value="F:pyridoxal phosphate binding"/>
    <property type="evidence" value="ECO:0007669"/>
    <property type="project" value="InterPro"/>
</dbReference>
<keyword evidence="4 6" id="KW-0663">Pyridoxal phosphate</keyword>
<dbReference type="PROSITE" id="PS00392">
    <property type="entry name" value="DDC_GAD_HDC_YDC"/>
    <property type="match status" value="1"/>
</dbReference>
<name>M0LZS0_9EURY</name>
<organism evidence="8 9">
    <name type="scientific">Halococcus hamelinensis 100A6</name>
    <dbReference type="NCBI Taxonomy" id="1132509"/>
    <lineage>
        <taxon>Archaea</taxon>
        <taxon>Methanobacteriati</taxon>
        <taxon>Methanobacteriota</taxon>
        <taxon>Stenosarchaea group</taxon>
        <taxon>Halobacteria</taxon>
        <taxon>Halobacteriales</taxon>
        <taxon>Halococcaceae</taxon>
        <taxon>Halococcus</taxon>
    </lineage>
</organism>
<evidence type="ECO:0000313" key="9">
    <source>
        <dbReference type="Proteomes" id="UP000011566"/>
    </source>
</evidence>
<evidence type="ECO:0000256" key="4">
    <source>
        <dbReference type="ARBA" id="ARBA00022898"/>
    </source>
</evidence>
<dbReference type="CDD" id="cd06450">
    <property type="entry name" value="DOPA_deC_like"/>
    <property type="match status" value="1"/>
</dbReference>
<evidence type="ECO:0000256" key="5">
    <source>
        <dbReference type="ARBA" id="ARBA00023239"/>
    </source>
</evidence>
<dbReference type="Pfam" id="PF00282">
    <property type="entry name" value="Pyridoxal_deC"/>
    <property type="match status" value="1"/>
</dbReference>
<dbReference type="PANTHER" id="PTHR45677">
    <property type="entry name" value="GLUTAMATE DECARBOXYLASE-RELATED"/>
    <property type="match status" value="1"/>
</dbReference>
<keyword evidence="5 7" id="KW-0456">Lyase</keyword>
<evidence type="ECO:0000256" key="1">
    <source>
        <dbReference type="ARBA" id="ARBA00001933"/>
    </source>
</evidence>
<dbReference type="AlphaFoldDB" id="M0LZS0"/>
<dbReference type="Gene3D" id="3.40.640.10">
    <property type="entry name" value="Type I PLP-dependent aspartate aminotransferase-like (Major domain)"/>
    <property type="match status" value="1"/>
</dbReference>
<dbReference type="InterPro" id="IPR015424">
    <property type="entry name" value="PyrdxlP-dep_Trfase"/>
</dbReference>
<protein>
    <submittedName>
        <fullName evidence="8">Pyridoxal-dependent decarboxylase</fullName>
    </submittedName>
</protein>
<evidence type="ECO:0000256" key="7">
    <source>
        <dbReference type="RuleBase" id="RU000382"/>
    </source>
</evidence>
<reference evidence="8 9" key="1">
    <citation type="journal article" date="2014" name="PLoS Genet.">
        <title>Phylogenetically driven sequencing of extremely halophilic archaea reveals strategies for static and dynamic osmo-response.</title>
        <authorList>
            <person name="Becker E.A."/>
            <person name="Seitzer P.M."/>
            <person name="Tritt A."/>
            <person name="Larsen D."/>
            <person name="Krusor M."/>
            <person name="Yao A.I."/>
            <person name="Wu D."/>
            <person name="Madern D."/>
            <person name="Eisen J.A."/>
            <person name="Darling A.E."/>
            <person name="Facciotti M.T."/>
        </authorList>
    </citation>
    <scope>NUCLEOTIDE SEQUENCE [LARGE SCALE GENOMIC DNA]</scope>
    <source>
        <strain evidence="8 9">100A6</strain>
    </source>
</reference>
<dbReference type="eggNOG" id="arCOG00027">
    <property type="taxonomic scope" value="Archaea"/>
</dbReference>
<dbReference type="Proteomes" id="UP000011566">
    <property type="component" value="Unassembled WGS sequence"/>
</dbReference>
<keyword evidence="3" id="KW-0210">Decarboxylase</keyword>
<dbReference type="EMBL" id="AOMB01000033">
    <property type="protein sequence ID" value="EMA37620.1"/>
    <property type="molecule type" value="Genomic_DNA"/>
</dbReference>
<comment type="cofactor">
    <cofactor evidence="1 6 7">
        <name>pyridoxal 5'-phosphate</name>
        <dbReference type="ChEBI" id="CHEBI:597326"/>
    </cofactor>
</comment>
<dbReference type="PATRIC" id="fig|1132509.6.peg.2643"/>
<evidence type="ECO:0000256" key="2">
    <source>
        <dbReference type="ARBA" id="ARBA00009533"/>
    </source>
</evidence>
<accession>M0LZS0</accession>
<dbReference type="GO" id="GO:0016831">
    <property type="term" value="F:carboxy-lyase activity"/>
    <property type="evidence" value="ECO:0007669"/>
    <property type="project" value="UniProtKB-KW"/>
</dbReference>
<keyword evidence="9" id="KW-1185">Reference proteome</keyword>
<evidence type="ECO:0000256" key="3">
    <source>
        <dbReference type="ARBA" id="ARBA00022793"/>
    </source>
</evidence>
<sequence>MGGDGVTPDELFLGSDAGNAAYREAMESATETVLESVVDGENPYSGQPPDVLAEQFDDPVIPETGVGLDETIEAVGEHVLAHSVDPSNGRCMAHLQCPPMIPGLAAEALLTAANQSLDSFDQAPAATVLEGRVVDALCDLFDLPSDGDGVFTGGGTESNFQALLLARDRCCSQRFDHDVQADGLPANADSLRVLCSDAAHFTAKQAAHHLGLGENAVVTVATDDEGRIDVTALDATLAELRARDREPFALVGTAGTTDFGSIDPLSALADRAGDHDLWFHVDAAYGGALAVTDHRALLDGIERADSVAVDFHKLFFQPISCGALLLRDGDEFGWMSRNAAYLNPAGHDDAGIPNLVAKSVRTTRRFDALKPYVAFRSLGREGIAALVESTLELADGAATLLDDVDDFERLHEPTLNTLVFRYRPHDGMDDRAVSRLNAAIRHDLLHDGRAVVARTEVDGVTSLKFTLLDPTATLDDVAATLDVLRDRGASVVAERGAVV</sequence>
<dbReference type="InterPro" id="IPR021115">
    <property type="entry name" value="Pyridoxal-P_BS"/>
</dbReference>
<dbReference type="GO" id="GO:0005737">
    <property type="term" value="C:cytoplasm"/>
    <property type="evidence" value="ECO:0007669"/>
    <property type="project" value="TreeGrafter"/>
</dbReference>
<evidence type="ECO:0000256" key="6">
    <source>
        <dbReference type="PIRSR" id="PIRSR602129-50"/>
    </source>
</evidence>
<dbReference type="GO" id="GO:0019752">
    <property type="term" value="P:carboxylic acid metabolic process"/>
    <property type="evidence" value="ECO:0007669"/>
    <property type="project" value="InterPro"/>
</dbReference>
<dbReference type="PANTHER" id="PTHR45677:SF8">
    <property type="entry name" value="CYSTEINE SULFINIC ACID DECARBOXYLASE"/>
    <property type="match status" value="1"/>
</dbReference>
<evidence type="ECO:0000313" key="8">
    <source>
        <dbReference type="EMBL" id="EMA37620.1"/>
    </source>
</evidence>
<gene>
    <name evidence="8" type="ORF">C447_11630</name>
</gene>
<dbReference type="InterPro" id="IPR002129">
    <property type="entry name" value="PyrdxlP-dep_de-COase"/>
</dbReference>
<dbReference type="InterPro" id="IPR015422">
    <property type="entry name" value="PyrdxlP-dep_Trfase_small"/>
</dbReference>